<keyword evidence="3" id="KW-1185">Reference proteome</keyword>
<dbReference type="EMBL" id="JBJJXI010000096">
    <property type="protein sequence ID" value="KAL3393535.1"/>
    <property type="molecule type" value="Genomic_DNA"/>
</dbReference>
<dbReference type="InterPro" id="IPR036638">
    <property type="entry name" value="HLH_DNA-bd_sf"/>
</dbReference>
<dbReference type="Gene3D" id="4.10.280.10">
    <property type="entry name" value="Helix-loop-helix DNA-binding domain"/>
    <property type="match status" value="1"/>
</dbReference>
<sequence>MARFSGNWVTIQDKREEYLENIRCQKVTPKAQNDTIDKTKMEEIIANNGVMRAEMKKLSDRLKKNNESEIIHEGQIAQPEPPKKRKCKPEDNEERERKRVKYNAMERKRRLEQNMAFEMAKLTCPHLYGKKFSHHDILRGLKHTLSMTSTYFYKKVVLTLEQQGFRKLEYSKLKKICKLTKTQVRSSSQ</sequence>
<evidence type="ECO:0000256" key="1">
    <source>
        <dbReference type="SAM" id="MobiDB-lite"/>
    </source>
</evidence>
<evidence type="ECO:0008006" key="4">
    <source>
        <dbReference type="Google" id="ProtNLM"/>
    </source>
</evidence>
<feature type="compositionally biased region" description="Basic and acidic residues" evidence="1">
    <location>
        <begin position="88"/>
        <end position="97"/>
    </location>
</feature>
<proteinExistence type="predicted"/>
<dbReference type="AlphaFoldDB" id="A0ABD2WKF4"/>
<evidence type="ECO:0000313" key="3">
    <source>
        <dbReference type="Proteomes" id="UP001627154"/>
    </source>
</evidence>
<reference evidence="2 3" key="1">
    <citation type="journal article" date="2024" name="bioRxiv">
        <title>A reference genome for Trichogramma kaykai: A tiny desert-dwelling parasitoid wasp with competing sex-ratio distorters.</title>
        <authorList>
            <person name="Culotta J."/>
            <person name="Lindsey A.R."/>
        </authorList>
    </citation>
    <scope>NUCLEOTIDE SEQUENCE [LARGE SCALE GENOMIC DNA]</scope>
    <source>
        <strain evidence="2 3">KSX58</strain>
    </source>
</reference>
<evidence type="ECO:0000313" key="2">
    <source>
        <dbReference type="EMBL" id="KAL3393535.1"/>
    </source>
</evidence>
<protein>
    <recommendedName>
        <fullName evidence="4">BHLH domain-containing protein</fullName>
    </recommendedName>
</protein>
<name>A0ABD2WKF4_9HYME</name>
<feature type="region of interest" description="Disordered" evidence="1">
    <location>
        <begin position="58"/>
        <end position="97"/>
    </location>
</feature>
<dbReference type="Proteomes" id="UP001627154">
    <property type="component" value="Unassembled WGS sequence"/>
</dbReference>
<gene>
    <name evidence="2" type="ORF">TKK_011823</name>
</gene>
<dbReference type="SUPFAM" id="SSF47459">
    <property type="entry name" value="HLH, helix-loop-helix DNA-binding domain"/>
    <property type="match status" value="1"/>
</dbReference>
<feature type="compositionally biased region" description="Basic and acidic residues" evidence="1">
    <location>
        <begin position="58"/>
        <end position="72"/>
    </location>
</feature>
<comment type="caution">
    <text evidence="2">The sequence shown here is derived from an EMBL/GenBank/DDBJ whole genome shotgun (WGS) entry which is preliminary data.</text>
</comment>
<organism evidence="2 3">
    <name type="scientific">Trichogramma kaykai</name>
    <dbReference type="NCBI Taxonomy" id="54128"/>
    <lineage>
        <taxon>Eukaryota</taxon>
        <taxon>Metazoa</taxon>
        <taxon>Ecdysozoa</taxon>
        <taxon>Arthropoda</taxon>
        <taxon>Hexapoda</taxon>
        <taxon>Insecta</taxon>
        <taxon>Pterygota</taxon>
        <taxon>Neoptera</taxon>
        <taxon>Endopterygota</taxon>
        <taxon>Hymenoptera</taxon>
        <taxon>Apocrita</taxon>
        <taxon>Proctotrupomorpha</taxon>
        <taxon>Chalcidoidea</taxon>
        <taxon>Trichogrammatidae</taxon>
        <taxon>Trichogramma</taxon>
    </lineage>
</organism>
<accession>A0ABD2WKF4</accession>